<dbReference type="EMBL" id="LCMI01000006">
    <property type="protein sequence ID" value="KKU33100.1"/>
    <property type="molecule type" value="Genomic_DNA"/>
</dbReference>
<accession>A0A0G1SIH2</accession>
<reference evidence="1 2" key="1">
    <citation type="journal article" date="2015" name="Nature">
        <title>rRNA introns, odd ribosomes, and small enigmatic genomes across a large radiation of phyla.</title>
        <authorList>
            <person name="Brown C.T."/>
            <person name="Hug L.A."/>
            <person name="Thomas B.C."/>
            <person name="Sharon I."/>
            <person name="Castelle C.J."/>
            <person name="Singh A."/>
            <person name="Wilkins M.J."/>
            <person name="Williams K.H."/>
            <person name="Banfield J.F."/>
        </authorList>
    </citation>
    <scope>NUCLEOTIDE SEQUENCE [LARGE SCALE GENOMIC DNA]</scope>
</reference>
<dbReference type="AlphaFoldDB" id="A0A0G1SIH2"/>
<name>A0A0G1SIH2_9BACT</name>
<dbReference type="Proteomes" id="UP000034794">
    <property type="component" value="Unassembled WGS sequence"/>
</dbReference>
<evidence type="ECO:0000313" key="2">
    <source>
        <dbReference type="Proteomes" id="UP000034794"/>
    </source>
</evidence>
<sequence length="249" mass="28479">MTVNHAVELGEEVVLKKDGKPTVKMRAQGVSVVGLTGAFDKSRVAFEPLRAEGGESGHRYATVVKEADLSYQGDLFGDESVDQSRAERYYERWKYLKSIGIPVVSSMRVVDSERVLMGDMLADGGQFIGKDTYWWSEFGVLERHRTGQLTDEEKAFLQIDPLLVKQEIARIFDIAWMNGVLLPDSDEEFTVLVKPNGVWRQVMVKDYGTLRWVPQDMMNNDTRGDLRKELVDRVDEIRNELTRHDKHLK</sequence>
<evidence type="ECO:0000313" key="1">
    <source>
        <dbReference type="EMBL" id="KKU33100.1"/>
    </source>
</evidence>
<protein>
    <submittedName>
        <fullName evidence="1">Uncharacterized protein</fullName>
    </submittedName>
</protein>
<gene>
    <name evidence="1" type="ORF">UX47_C0006G0071</name>
</gene>
<organism evidence="1 2">
    <name type="scientific">Candidatus Collierbacteria bacterium GW2011_GWA2_46_26</name>
    <dbReference type="NCBI Taxonomy" id="1618381"/>
    <lineage>
        <taxon>Bacteria</taxon>
        <taxon>Candidatus Collieribacteriota</taxon>
    </lineage>
</organism>
<proteinExistence type="predicted"/>
<comment type="caution">
    <text evidence="1">The sequence shown here is derived from an EMBL/GenBank/DDBJ whole genome shotgun (WGS) entry which is preliminary data.</text>
</comment>